<keyword evidence="11" id="KW-0275">Fatty acid biosynthesis</keyword>
<keyword evidence="6" id="KW-0963">Cytoplasm</keyword>
<dbReference type="Proteomes" id="UP000255355">
    <property type="component" value="Unassembled WGS sequence"/>
</dbReference>
<dbReference type="InterPro" id="IPR016039">
    <property type="entry name" value="Thiolase-like"/>
</dbReference>
<accession>A0A370GNK7</accession>
<comment type="subcellular location">
    <subcellularLocation>
        <location evidence="1">Cytoplasm</location>
    </subcellularLocation>
</comment>
<evidence type="ECO:0000256" key="17">
    <source>
        <dbReference type="ARBA" id="ARBA00048506"/>
    </source>
</evidence>
<evidence type="ECO:0000256" key="12">
    <source>
        <dbReference type="ARBA" id="ARBA00023315"/>
    </source>
</evidence>
<name>A0A370GNK7_9NOCA</name>
<protein>
    <recommendedName>
        <fullName evidence="13">3-oxoacyl-[acyl-carrier-protein] synthase 1</fullName>
        <ecNumber evidence="5">2.3.1.41</ecNumber>
    </recommendedName>
    <alternativeName>
        <fullName evidence="14">3-oxoacyl-[acyl-carrier-protein] synthase I</fullName>
    </alternativeName>
    <alternativeName>
        <fullName evidence="15">Beta-ketoacyl-ACP synthase I</fullName>
    </alternativeName>
</protein>
<evidence type="ECO:0000256" key="2">
    <source>
        <dbReference type="ARBA" id="ARBA00004796"/>
    </source>
</evidence>
<comment type="catalytic activity">
    <reaction evidence="17">
        <text>a fatty acyl-[ACP] + malonyl-[ACP] + H(+) = a 3-oxoacyl-[ACP] + holo-[ACP] + CO2</text>
        <dbReference type="Rhea" id="RHEA:22836"/>
        <dbReference type="Rhea" id="RHEA-COMP:9623"/>
        <dbReference type="Rhea" id="RHEA-COMP:9685"/>
        <dbReference type="Rhea" id="RHEA-COMP:9916"/>
        <dbReference type="Rhea" id="RHEA-COMP:14125"/>
        <dbReference type="ChEBI" id="CHEBI:15378"/>
        <dbReference type="ChEBI" id="CHEBI:16526"/>
        <dbReference type="ChEBI" id="CHEBI:64479"/>
        <dbReference type="ChEBI" id="CHEBI:78449"/>
        <dbReference type="ChEBI" id="CHEBI:78776"/>
        <dbReference type="ChEBI" id="CHEBI:138651"/>
        <dbReference type="EC" id="2.3.1.41"/>
    </reaction>
    <physiologicalReaction direction="left-to-right" evidence="17">
        <dbReference type="Rhea" id="RHEA:22837"/>
    </physiologicalReaction>
</comment>
<dbReference type="EC" id="2.3.1.41" evidence="5"/>
<dbReference type="PANTHER" id="PTHR11712:SF306">
    <property type="entry name" value="3-OXOACYL-[ACYL-CARRIER-PROTEIN] SYNTHASE 1"/>
    <property type="match status" value="1"/>
</dbReference>
<dbReference type="InterPro" id="IPR018201">
    <property type="entry name" value="Ketoacyl_synth_AS"/>
</dbReference>
<comment type="catalytic activity">
    <reaction evidence="16">
        <text>(3Z)-decenoyl-[ACP] + malonyl-[ACP] + H(+) = 3-oxo-(5Z)-dodecenoyl-[ACP] + holo-[ACP] + CO2</text>
        <dbReference type="Rhea" id="RHEA:54940"/>
        <dbReference type="Rhea" id="RHEA-COMP:9623"/>
        <dbReference type="Rhea" id="RHEA-COMP:9685"/>
        <dbReference type="Rhea" id="RHEA-COMP:9927"/>
        <dbReference type="Rhea" id="RHEA-COMP:14042"/>
        <dbReference type="ChEBI" id="CHEBI:15378"/>
        <dbReference type="ChEBI" id="CHEBI:16526"/>
        <dbReference type="ChEBI" id="CHEBI:64479"/>
        <dbReference type="ChEBI" id="CHEBI:78449"/>
        <dbReference type="ChEBI" id="CHEBI:78798"/>
        <dbReference type="ChEBI" id="CHEBI:138410"/>
    </reaction>
    <physiologicalReaction direction="left-to-right" evidence="16">
        <dbReference type="Rhea" id="RHEA:54941"/>
    </physiologicalReaction>
</comment>
<dbReference type="InterPro" id="IPR014030">
    <property type="entry name" value="Ketoacyl_synth_N"/>
</dbReference>
<dbReference type="GO" id="GO:0006633">
    <property type="term" value="P:fatty acid biosynthetic process"/>
    <property type="evidence" value="ECO:0007669"/>
    <property type="project" value="UniProtKB-KW"/>
</dbReference>
<dbReference type="Pfam" id="PF00109">
    <property type="entry name" value="ketoacyl-synt"/>
    <property type="match status" value="1"/>
</dbReference>
<keyword evidence="9" id="KW-0276">Fatty acid metabolism</keyword>
<dbReference type="SUPFAM" id="SSF53901">
    <property type="entry name" value="Thiolase-like"/>
    <property type="match status" value="2"/>
</dbReference>
<gene>
    <name evidence="20" type="ORF">DFR68_11326</name>
</gene>
<dbReference type="SMART" id="SM00825">
    <property type="entry name" value="PKS_KS"/>
    <property type="match status" value="1"/>
</dbReference>
<dbReference type="Pfam" id="PF02801">
    <property type="entry name" value="Ketoacyl-synt_C"/>
    <property type="match status" value="1"/>
</dbReference>
<dbReference type="STRING" id="1210089.GCA_001613165_03050"/>
<proteinExistence type="inferred from homology"/>
<evidence type="ECO:0000256" key="4">
    <source>
        <dbReference type="ARBA" id="ARBA00011738"/>
    </source>
</evidence>
<comment type="subunit">
    <text evidence="4">Homodimer.</text>
</comment>
<dbReference type="PROSITE" id="PS52004">
    <property type="entry name" value="KS3_2"/>
    <property type="match status" value="1"/>
</dbReference>
<evidence type="ECO:0000256" key="9">
    <source>
        <dbReference type="ARBA" id="ARBA00022832"/>
    </source>
</evidence>
<dbReference type="RefSeq" id="WP_068019865.1">
    <property type="nucleotide sequence ID" value="NZ_QQAZ01000013.1"/>
</dbReference>
<dbReference type="PROSITE" id="PS00606">
    <property type="entry name" value="KS3_1"/>
    <property type="match status" value="1"/>
</dbReference>
<dbReference type="EMBL" id="QQAZ01000013">
    <property type="protein sequence ID" value="RDI45257.1"/>
    <property type="molecule type" value="Genomic_DNA"/>
</dbReference>
<evidence type="ECO:0000256" key="7">
    <source>
        <dbReference type="ARBA" id="ARBA00022516"/>
    </source>
</evidence>
<evidence type="ECO:0000256" key="18">
    <source>
        <dbReference type="RuleBase" id="RU003694"/>
    </source>
</evidence>
<keyword evidence="10" id="KW-0443">Lipid metabolism</keyword>
<reference evidence="20 21" key="1">
    <citation type="submission" date="2018-07" db="EMBL/GenBank/DDBJ databases">
        <title>Genomic Encyclopedia of Type Strains, Phase IV (KMG-IV): sequencing the most valuable type-strain genomes for metagenomic binning, comparative biology and taxonomic classification.</title>
        <authorList>
            <person name="Goeker M."/>
        </authorList>
    </citation>
    <scope>NUCLEOTIDE SEQUENCE [LARGE SCALE GENOMIC DNA]</scope>
    <source>
        <strain evidence="20 21">DSM 44952</strain>
    </source>
</reference>
<evidence type="ECO:0000256" key="11">
    <source>
        <dbReference type="ARBA" id="ARBA00023160"/>
    </source>
</evidence>
<comment type="caution">
    <text evidence="20">The sequence shown here is derived from an EMBL/GenBank/DDBJ whole genome shotgun (WGS) entry which is preliminary data.</text>
</comment>
<keyword evidence="21" id="KW-1185">Reference proteome</keyword>
<sequence length="407" mass="41655">MSDTGHRRVVVTGLGVVSSIGIGAAAFGHAIRAGRSGMTPISSFDTSRFPKRIGGEVQDFDAAEHLERIDPADWGRSALFAAAAARLAARDAAIDPELLSSSVSGSVMGTTSGESAVTQRLAEQSLASGIKSMDPRLVRMTPANRIAGAVNSELGLTGEANVIATACSASNYALGYAYDMVGTGEADFMLAGGADAVNRHTHAGFLRLGALADDVIRPFDVNRSGIITGEGGVALFLEPLQHAQARGARIYAEVLGYGVNCDAKHMVHPDAHALARCIEAAHTSAGVVAADIDYICAHGTGTPANDEAEMAAIRAVFGTDLPPVSSIKSMLGHTMGAASGFGAAACCLALHDGFLPPTATLEQVDPALGADLDCVPGTARPAALRVVENHGFAFGGNNAITLLGRPT</sequence>
<dbReference type="CDD" id="cd00834">
    <property type="entry name" value="KAS_I_II"/>
    <property type="match status" value="1"/>
</dbReference>
<evidence type="ECO:0000256" key="14">
    <source>
        <dbReference type="ARBA" id="ARBA00041620"/>
    </source>
</evidence>
<evidence type="ECO:0000256" key="3">
    <source>
        <dbReference type="ARBA" id="ARBA00008467"/>
    </source>
</evidence>
<organism evidence="20 21">
    <name type="scientific">Nocardia mexicana</name>
    <dbReference type="NCBI Taxonomy" id="279262"/>
    <lineage>
        <taxon>Bacteria</taxon>
        <taxon>Bacillati</taxon>
        <taxon>Actinomycetota</taxon>
        <taxon>Actinomycetes</taxon>
        <taxon>Mycobacteriales</taxon>
        <taxon>Nocardiaceae</taxon>
        <taxon>Nocardia</taxon>
    </lineage>
</organism>
<evidence type="ECO:0000256" key="10">
    <source>
        <dbReference type="ARBA" id="ARBA00023098"/>
    </source>
</evidence>
<evidence type="ECO:0000259" key="19">
    <source>
        <dbReference type="PROSITE" id="PS52004"/>
    </source>
</evidence>
<comment type="similarity">
    <text evidence="3 18">Belongs to the thiolase-like superfamily. Beta-ketoacyl-ACP synthases family.</text>
</comment>
<evidence type="ECO:0000313" key="21">
    <source>
        <dbReference type="Proteomes" id="UP000255355"/>
    </source>
</evidence>
<evidence type="ECO:0000256" key="13">
    <source>
        <dbReference type="ARBA" id="ARBA00039450"/>
    </source>
</evidence>
<dbReference type="OrthoDB" id="9808669at2"/>
<evidence type="ECO:0000256" key="5">
    <source>
        <dbReference type="ARBA" id="ARBA00013191"/>
    </source>
</evidence>
<keyword evidence="7" id="KW-0444">Lipid biosynthesis</keyword>
<evidence type="ECO:0000313" key="20">
    <source>
        <dbReference type="EMBL" id="RDI45257.1"/>
    </source>
</evidence>
<dbReference type="UniPathway" id="UPA00915"/>
<feature type="domain" description="Ketosynthase family 3 (KS3)" evidence="19">
    <location>
        <begin position="6"/>
        <end position="405"/>
    </location>
</feature>
<dbReference type="GO" id="GO:0004315">
    <property type="term" value="F:3-oxoacyl-[acyl-carrier-protein] synthase activity"/>
    <property type="evidence" value="ECO:0007669"/>
    <property type="project" value="UniProtKB-EC"/>
</dbReference>
<dbReference type="InterPro" id="IPR020841">
    <property type="entry name" value="PKS_Beta-ketoAc_synthase_dom"/>
</dbReference>
<evidence type="ECO:0000256" key="15">
    <source>
        <dbReference type="ARBA" id="ARBA00042143"/>
    </source>
</evidence>
<evidence type="ECO:0000256" key="8">
    <source>
        <dbReference type="ARBA" id="ARBA00022679"/>
    </source>
</evidence>
<keyword evidence="12" id="KW-0012">Acyltransferase</keyword>
<evidence type="ECO:0000256" key="1">
    <source>
        <dbReference type="ARBA" id="ARBA00004496"/>
    </source>
</evidence>
<evidence type="ECO:0000256" key="6">
    <source>
        <dbReference type="ARBA" id="ARBA00022490"/>
    </source>
</evidence>
<evidence type="ECO:0000256" key="16">
    <source>
        <dbReference type="ARBA" id="ARBA00048121"/>
    </source>
</evidence>
<keyword evidence="8 18" id="KW-0808">Transferase</keyword>
<dbReference type="AlphaFoldDB" id="A0A370GNK7"/>
<dbReference type="PANTHER" id="PTHR11712">
    <property type="entry name" value="POLYKETIDE SYNTHASE-RELATED"/>
    <property type="match status" value="1"/>
</dbReference>
<dbReference type="GO" id="GO:0005829">
    <property type="term" value="C:cytosol"/>
    <property type="evidence" value="ECO:0007669"/>
    <property type="project" value="TreeGrafter"/>
</dbReference>
<dbReference type="Gene3D" id="3.40.47.10">
    <property type="match status" value="2"/>
</dbReference>
<dbReference type="InterPro" id="IPR000794">
    <property type="entry name" value="Beta-ketoacyl_synthase"/>
</dbReference>
<comment type="pathway">
    <text evidence="2">Lipid metabolism; mycolic acid biosynthesis.</text>
</comment>
<dbReference type="InterPro" id="IPR014031">
    <property type="entry name" value="Ketoacyl_synth_C"/>
</dbReference>